<keyword evidence="3" id="KW-1185">Reference proteome</keyword>
<sequence length="464" mass="53698">MKKIILLLCTLLLLGGCTSNNTNVILKDKEKKIIIQSIVQNEDFHHHNDFLSYKIGNKSLILSSDNLYISLNYSKGFDFKQKIKDKLIIDGKIHTLIYSYEFTEKGLTDKLIHSVLRQNNQPDLFLSYDPTSDIILNTKTNTPALLDESYQLNLLPYFKNQYIEYNSLFNSTASANSLASSIIHDEIVLYKYKTFPIIDETSEFFRFLPSSAYSHITLRINDDEPTKILNLDKEMQLVAFASFIDSPITSFDDISFETYFSYINQLYPGEYTCYKPENTSDPYYSQLESLRIKSKNTSCYFSNTSELFPLTSIDIPDNQRYTFYSTNYLNQLFTERFSSNIHFQIDKDRLLSYYVSQSLDLDAYITLLHYASDYKMTLNGIYIESIKTNGTSHIYTVLPYFVREDYAGVRNNDYILNNLGNFFLIHKKSSLPEVINSLKNQFDSLEIIIDTAGDTPKIVSIKSL</sequence>
<evidence type="ECO:0000313" key="3">
    <source>
        <dbReference type="Proteomes" id="UP000243297"/>
    </source>
</evidence>
<evidence type="ECO:0000256" key="1">
    <source>
        <dbReference type="SAM" id="SignalP"/>
    </source>
</evidence>
<proteinExistence type="predicted"/>
<dbReference type="AlphaFoldDB" id="A0A1T4KKY8"/>
<dbReference type="EMBL" id="FUWY01000001">
    <property type="protein sequence ID" value="SJZ43061.1"/>
    <property type="molecule type" value="Genomic_DNA"/>
</dbReference>
<reference evidence="3" key="1">
    <citation type="submission" date="2017-02" db="EMBL/GenBank/DDBJ databases">
        <authorList>
            <person name="Varghese N."/>
            <person name="Submissions S."/>
        </authorList>
    </citation>
    <scope>NUCLEOTIDE SEQUENCE [LARGE SCALE GENOMIC DNA]</scope>
    <source>
        <strain evidence="3">ATCC 25662</strain>
    </source>
</reference>
<protein>
    <submittedName>
        <fullName evidence="2">Uncharacterized protein</fullName>
    </submittedName>
</protein>
<evidence type="ECO:0000313" key="2">
    <source>
        <dbReference type="EMBL" id="SJZ43061.1"/>
    </source>
</evidence>
<feature type="chain" id="PRO_5038468897" evidence="1">
    <location>
        <begin position="22"/>
        <end position="464"/>
    </location>
</feature>
<keyword evidence="1" id="KW-0732">Signal</keyword>
<organism evidence="2 3">
    <name type="scientific">Anaerorhabdus furcosa</name>
    <dbReference type="NCBI Taxonomy" id="118967"/>
    <lineage>
        <taxon>Bacteria</taxon>
        <taxon>Bacillati</taxon>
        <taxon>Bacillota</taxon>
        <taxon>Erysipelotrichia</taxon>
        <taxon>Erysipelotrichales</taxon>
        <taxon>Erysipelotrichaceae</taxon>
        <taxon>Anaerorhabdus</taxon>
    </lineage>
</organism>
<feature type="signal peptide" evidence="1">
    <location>
        <begin position="1"/>
        <end position="21"/>
    </location>
</feature>
<dbReference type="PROSITE" id="PS51257">
    <property type="entry name" value="PROKAR_LIPOPROTEIN"/>
    <property type="match status" value="1"/>
</dbReference>
<dbReference type="OrthoDB" id="9810236at2"/>
<gene>
    <name evidence="2" type="ORF">SAMN02745191_0588</name>
</gene>
<accession>A0A1T4KKY8</accession>
<dbReference type="Proteomes" id="UP000243297">
    <property type="component" value="Unassembled WGS sequence"/>
</dbReference>
<dbReference type="STRING" id="118967.SAMN02745191_0588"/>
<name>A0A1T4KKY8_9FIRM</name>
<dbReference type="RefSeq" id="WP_078711017.1">
    <property type="nucleotide sequence ID" value="NZ_FUWY01000001.1"/>
</dbReference>